<proteinExistence type="predicted"/>
<dbReference type="Proteomes" id="UP000198559">
    <property type="component" value="Unassembled WGS sequence"/>
</dbReference>
<sequence>MGYHIDPGAGGHLQAYRWTSADGLKNLGVLGTGKSSLAMAVSGDGNVVVGQSSGEAFRWTQSGMQSVSDWLTSNGVIVTPIISTASGVNDDGSVVVGELLKQGAYIARVSKIGTGLITVLDLQDSLASLAQGISAFQSSNIIINGAHDRPMSHHVSEGKNTVWLSGNWSYDDRNTRDGMLGLAEISGGHNFGPAQVNISLGKTWYRKNLIRNGKIDSYGNYVMVEGIIPIPIDSGLYATIGTYYQWGDSDIHRSYINSGARDTSKASPDMDTWSARVRVDWESALTIASIQFSPYVDLSYIHSHLDSYTETGGGFPAHFNSRNKKNTELHAGFNMEIPLFTTSFQLVTNIEVAHRFDHEDARISGKILGLSSFDLLDHKYDPTWVKGGVGVEGKLGIGKVSLTLNGTTEGEMPSAWFLTSYQIVF</sequence>
<dbReference type="InterPro" id="IPR036709">
    <property type="entry name" value="Autotransporte_beta_dom_sf"/>
</dbReference>
<dbReference type="AlphaFoldDB" id="A0A1H6JU76"/>
<organism evidence="2 3">
    <name type="scientific">Bathymodiolus azoricus thioautotrophic gill symbiont</name>
    <dbReference type="NCBI Taxonomy" id="235205"/>
    <lineage>
        <taxon>Bacteria</taxon>
        <taxon>Pseudomonadati</taxon>
        <taxon>Pseudomonadota</taxon>
        <taxon>Gammaproteobacteria</taxon>
        <taxon>sulfur-oxidizing symbionts</taxon>
    </lineage>
</organism>
<accession>A0A1H6JU76</accession>
<dbReference type="PROSITE" id="PS51208">
    <property type="entry name" value="AUTOTRANSPORTER"/>
    <property type="match status" value="1"/>
</dbReference>
<dbReference type="SMART" id="SM00869">
    <property type="entry name" value="Autotransporter"/>
    <property type="match status" value="1"/>
</dbReference>
<evidence type="ECO:0000259" key="1">
    <source>
        <dbReference type="PROSITE" id="PS51208"/>
    </source>
</evidence>
<feature type="domain" description="Autotransporter" evidence="1">
    <location>
        <begin position="155"/>
        <end position="425"/>
    </location>
</feature>
<reference evidence="3" key="1">
    <citation type="submission" date="2016-06" db="EMBL/GenBank/DDBJ databases">
        <authorList>
            <person name="Petersen J."/>
            <person name="Sayavedra L."/>
        </authorList>
    </citation>
    <scope>NUCLEOTIDE SEQUENCE [LARGE SCALE GENOMIC DNA]</scope>
    <source>
        <strain evidence="3">BazSymB</strain>
    </source>
</reference>
<evidence type="ECO:0000313" key="2">
    <source>
        <dbReference type="EMBL" id="SEH64537.1"/>
    </source>
</evidence>
<evidence type="ECO:0000313" key="3">
    <source>
        <dbReference type="Proteomes" id="UP000198559"/>
    </source>
</evidence>
<dbReference type="Gene3D" id="2.40.128.130">
    <property type="entry name" value="Autotransporter beta-domain"/>
    <property type="match status" value="1"/>
</dbReference>
<name>A0A1H6JU76_9GAMM</name>
<dbReference type="Pfam" id="PF03797">
    <property type="entry name" value="Autotransporter"/>
    <property type="match status" value="1"/>
</dbReference>
<dbReference type="GO" id="GO:0019867">
    <property type="term" value="C:outer membrane"/>
    <property type="evidence" value="ECO:0007669"/>
    <property type="project" value="InterPro"/>
</dbReference>
<dbReference type="InterPro" id="IPR006315">
    <property type="entry name" value="OM_autotransptr_brl_dom"/>
</dbReference>
<protein>
    <submittedName>
        <fullName evidence="2">Autotransporter</fullName>
    </submittedName>
</protein>
<dbReference type="InterPro" id="IPR005546">
    <property type="entry name" value="Autotransporte_beta"/>
</dbReference>
<dbReference type="EMBL" id="CVUD02000064">
    <property type="protein sequence ID" value="SEH64537.1"/>
    <property type="molecule type" value="Genomic_DNA"/>
</dbReference>
<dbReference type="SUPFAM" id="SSF103515">
    <property type="entry name" value="Autotransporter"/>
    <property type="match status" value="1"/>
</dbReference>
<dbReference type="NCBIfam" id="TIGR01414">
    <property type="entry name" value="autotrans_barl"/>
    <property type="match status" value="1"/>
</dbReference>
<gene>
    <name evidence="2" type="ORF">BAZSYMB_GCONTIG00636_0</name>
</gene>